<protein>
    <submittedName>
        <fullName evidence="1">Uncharacterized protein</fullName>
    </submittedName>
</protein>
<proteinExistence type="predicted"/>
<gene>
    <name evidence="1" type="ORF">ERS852492_03052</name>
</gene>
<organism evidence="1 2">
    <name type="scientific">Lachnospira eligens</name>
    <dbReference type="NCBI Taxonomy" id="39485"/>
    <lineage>
        <taxon>Bacteria</taxon>
        <taxon>Bacillati</taxon>
        <taxon>Bacillota</taxon>
        <taxon>Clostridia</taxon>
        <taxon>Lachnospirales</taxon>
        <taxon>Lachnospiraceae</taxon>
        <taxon>Lachnospira</taxon>
    </lineage>
</organism>
<sequence length="132" mass="15340">MKYRGIELKENTEAEILIALEVTGITDDEELENYIDEISERLEMEVLPKIKADVYIDVVYDNLINVRINDQTFDEKGVYIVTSLYNEIRSKAYDNVNCSIGVNVDTFFTDDDGTEYNEDLVTLEQFMSRLEM</sequence>
<dbReference type="Proteomes" id="UP000095780">
    <property type="component" value="Unassembled WGS sequence"/>
</dbReference>
<name>A0A175AA86_9FIRM</name>
<reference evidence="1 2" key="1">
    <citation type="submission" date="2015-09" db="EMBL/GenBank/DDBJ databases">
        <authorList>
            <consortium name="Pathogen Informatics"/>
        </authorList>
    </citation>
    <scope>NUCLEOTIDE SEQUENCE [LARGE SCALE GENOMIC DNA]</scope>
    <source>
        <strain evidence="1 2">2789STDY5834878</strain>
    </source>
</reference>
<evidence type="ECO:0000313" key="1">
    <source>
        <dbReference type="EMBL" id="CUQ92200.1"/>
    </source>
</evidence>
<dbReference type="RefSeq" id="WP_055288192.1">
    <property type="nucleotide sequence ID" value="NZ_CABIXW010000014.1"/>
</dbReference>
<evidence type="ECO:0000313" key="2">
    <source>
        <dbReference type="Proteomes" id="UP000095780"/>
    </source>
</evidence>
<dbReference type="AlphaFoldDB" id="A0A175AA86"/>
<dbReference type="EMBL" id="CZBV01000014">
    <property type="protein sequence ID" value="CUQ92200.1"/>
    <property type="molecule type" value="Genomic_DNA"/>
</dbReference>
<accession>A0A175AA86</accession>